<dbReference type="OrthoDB" id="10251460at2759"/>
<feature type="compositionally biased region" description="Basic residues" evidence="1">
    <location>
        <begin position="245"/>
        <end position="254"/>
    </location>
</feature>
<dbReference type="AlphaFoldDB" id="A0A132P0B8"/>
<gene>
    <name evidence="2" type="ORF">QR46_0221</name>
</gene>
<dbReference type="Proteomes" id="UP000070089">
    <property type="component" value="Unassembled WGS sequence"/>
</dbReference>
<feature type="compositionally biased region" description="Polar residues" evidence="1">
    <location>
        <begin position="231"/>
        <end position="243"/>
    </location>
</feature>
<accession>A0A132P0B8</accession>
<reference evidence="2 3" key="1">
    <citation type="journal article" date="2015" name="Mol. Biochem. Parasitol.">
        <title>Identification of polymorphic genes for use in assemblage B genotyping assays through comparative genomics of multiple assemblage B Giardia duodenalis isolates.</title>
        <authorList>
            <person name="Wielinga C."/>
            <person name="Thompson R.C."/>
            <person name="Monis P."/>
            <person name="Ryan U."/>
        </authorList>
    </citation>
    <scope>NUCLEOTIDE SEQUENCE [LARGE SCALE GENOMIC DNA]</scope>
    <source>
        <strain evidence="2 3">BAH15c1</strain>
    </source>
</reference>
<feature type="region of interest" description="Disordered" evidence="1">
    <location>
        <begin position="231"/>
        <end position="254"/>
    </location>
</feature>
<protein>
    <submittedName>
        <fullName evidence="2">Uncharacterized protein</fullName>
    </submittedName>
</protein>
<organism evidence="2 3">
    <name type="scientific">Giardia duodenalis assemblage B</name>
    <dbReference type="NCBI Taxonomy" id="1394984"/>
    <lineage>
        <taxon>Eukaryota</taxon>
        <taxon>Metamonada</taxon>
        <taxon>Diplomonadida</taxon>
        <taxon>Hexamitidae</taxon>
        <taxon>Giardiinae</taxon>
        <taxon>Giardia</taxon>
    </lineage>
</organism>
<name>A0A132P0B8_GIAIN</name>
<sequence length="254" mass="28106">MDRDLRSRKAPKTDISSTVTAVLDTRPQFESVEGAEATVLVDGTRRKLNSRQSPAASAVLHQRGKKSDGNSPIQFQDGYLNHPGLFSVELGFSTTSINYEGHPSADVVVPHRYRNNYELTDAEDAKLITMIEKEFPEYQGKLTKSISASYDSETFLSQNCSSVFNEALRPSIDIHSVCEPLDSISLSSSMNSMFHVVSQDHTKVCNSSIGDDSLRRECRGTATRSTTILYNGTRQRSQPSAVVSKQHKSTKILQ</sequence>
<feature type="region of interest" description="Disordered" evidence="1">
    <location>
        <begin position="46"/>
        <end position="71"/>
    </location>
</feature>
<proteinExistence type="predicted"/>
<evidence type="ECO:0000313" key="3">
    <source>
        <dbReference type="Proteomes" id="UP000070089"/>
    </source>
</evidence>
<dbReference type="EMBL" id="JXTI01000003">
    <property type="protein sequence ID" value="KWX15765.1"/>
    <property type="molecule type" value="Genomic_DNA"/>
</dbReference>
<evidence type="ECO:0000313" key="2">
    <source>
        <dbReference type="EMBL" id="KWX15765.1"/>
    </source>
</evidence>
<evidence type="ECO:0000256" key="1">
    <source>
        <dbReference type="SAM" id="MobiDB-lite"/>
    </source>
</evidence>
<comment type="caution">
    <text evidence="2">The sequence shown here is derived from an EMBL/GenBank/DDBJ whole genome shotgun (WGS) entry which is preliminary data.</text>
</comment>
<dbReference type="VEuPathDB" id="GiardiaDB:QR46_0221"/>